<keyword evidence="3" id="KW-1185">Reference proteome</keyword>
<evidence type="ECO:0000256" key="1">
    <source>
        <dbReference type="SAM" id="Phobius"/>
    </source>
</evidence>
<feature type="transmembrane region" description="Helical" evidence="1">
    <location>
        <begin position="112"/>
        <end position="130"/>
    </location>
</feature>
<name>A0ABX1VUT7_9FIRM</name>
<dbReference type="RefSeq" id="WP_170822178.1">
    <property type="nucleotide sequence ID" value="NZ_JAAOXG010000028.1"/>
</dbReference>
<evidence type="ECO:0000313" key="2">
    <source>
        <dbReference type="EMBL" id="NNJ30996.1"/>
    </source>
</evidence>
<comment type="caution">
    <text evidence="2">The sequence shown here is derived from an EMBL/GenBank/DDBJ whole genome shotgun (WGS) entry which is preliminary data.</text>
</comment>
<protein>
    <submittedName>
        <fullName evidence="2">Uncharacterized protein</fullName>
    </submittedName>
</protein>
<feature type="transmembrane region" description="Helical" evidence="1">
    <location>
        <begin position="21"/>
        <end position="41"/>
    </location>
</feature>
<organism evidence="2 3">
    <name type="scientific">Lacrimispora defluvii</name>
    <dbReference type="NCBI Taxonomy" id="2719233"/>
    <lineage>
        <taxon>Bacteria</taxon>
        <taxon>Bacillati</taxon>
        <taxon>Bacillota</taxon>
        <taxon>Clostridia</taxon>
        <taxon>Lachnospirales</taxon>
        <taxon>Lachnospiraceae</taxon>
        <taxon>Lacrimispora</taxon>
    </lineage>
</organism>
<gene>
    <name evidence="2" type="ORF">G9470_14490</name>
</gene>
<keyword evidence="1" id="KW-1133">Transmembrane helix</keyword>
<sequence length="149" mass="17069">MNNRLLEKEKRAYVSLYKKDVLPYSLILCAILAELIYDIMILDVMPVNYLMGVTVMINILILFVLFTCAVKVNIYHKMWAVISSFLGIYMLIRMSVLVPFVLKPYARHTEIMAANLLGGIMLLAAGFVSLKHSNIRQRLQEQLQKSEVS</sequence>
<accession>A0ABX1VUT7</accession>
<dbReference type="Proteomes" id="UP000539052">
    <property type="component" value="Unassembled WGS sequence"/>
</dbReference>
<dbReference type="EMBL" id="JAAOXG010000028">
    <property type="protein sequence ID" value="NNJ30996.1"/>
    <property type="molecule type" value="Genomic_DNA"/>
</dbReference>
<reference evidence="2 3" key="1">
    <citation type="submission" date="2020-03" db="EMBL/GenBank/DDBJ databases">
        <title>Genome Sequence of industrial isolate, B5A.</title>
        <authorList>
            <person name="Sharma S."/>
            <person name="Patil P.B."/>
            <person name="Korpole S."/>
        </authorList>
    </citation>
    <scope>NUCLEOTIDE SEQUENCE [LARGE SCALE GENOMIC DNA]</scope>
    <source>
        <strain evidence="2 3">PI-S10-B5A</strain>
    </source>
</reference>
<feature type="transmembrane region" description="Helical" evidence="1">
    <location>
        <begin position="47"/>
        <end position="66"/>
    </location>
</feature>
<keyword evidence="1" id="KW-0812">Transmembrane</keyword>
<keyword evidence="1" id="KW-0472">Membrane</keyword>
<evidence type="ECO:0000313" key="3">
    <source>
        <dbReference type="Proteomes" id="UP000539052"/>
    </source>
</evidence>
<feature type="transmembrane region" description="Helical" evidence="1">
    <location>
        <begin position="78"/>
        <end position="100"/>
    </location>
</feature>
<proteinExistence type="predicted"/>